<keyword evidence="8" id="KW-1185">Reference proteome</keyword>
<dbReference type="InterPro" id="IPR015424">
    <property type="entry name" value="PyrdxlP-dep_Trfase"/>
</dbReference>
<dbReference type="Proteomes" id="UP000005270">
    <property type="component" value="Chromosome"/>
</dbReference>
<gene>
    <name evidence="7" type="ordered locus">TCELL_0435</name>
</gene>
<evidence type="ECO:0000256" key="2">
    <source>
        <dbReference type="ARBA" id="ARBA00011738"/>
    </source>
</evidence>
<dbReference type="AlphaFoldDB" id="I3TDM2"/>
<dbReference type="InterPro" id="IPR015422">
    <property type="entry name" value="PyrdxlP-dep_Trfase_small"/>
</dbReference>
<dbReference type="KEGG" id="thg:TCELL_0435"/>
<organism evidence="7 8">
    <name type="scientific">Thermogladius calderae (strain DSM 22663 / VKM B-2946 / 1633)</name>
    <dbReference type="NCBI Taxonomy" id="1184251"/>
    <lineage>
        <taxon>Archaea</taxon>
        <taxon>Thermoproteota</taxon>
        <taxon>Thermoprotei</taxon>
        <taxon>Desulfurococcales</taxon>
        <taxon>Desulfurococcaceae</taxon>
        <taxon>Thermogladius</taxon>
    </lineage>
</organism>
<dbReference type="GO" id="GO:0030170">
    <property type="term" value="F:pyridoxal phosphate binding"/>
    <property type="evidence" value="ECO:0007669"/>
    <property type="project" value="InterPro"/>
</dbReference>
<name>I3TDM2_THEC1</name>
<dbReference type="FunFam" id="3.40.640.10:FF:000006">
    <property type="entry name" value="5-aminolevulinate synthase, mitochondrial"/>
    <property type="match status" value="1"/>
</dbReference>
<keyword evidence="7" id="KW-0436">Ligase</keyword>
<evidence type="ECO:0000256" key="3">
    <source>
        <dbReference type="ARBA" id="ARBA00022679"/>
    </source>
</evidence>
<sequence length="399" mass="44597">MVLSVGRLDWITEELENLKKQGLYVTIRKLQTAQGPWVVVDGKRVLNMCSNNYLGLAAHPRIKEAAIKAILDYGVGAGAVRTIAGTMELHEILEDKLARFKRREAAVVFQSGYNANLGALSALGWGRKDLVFVSEELNHASIIDAMRLAGAPKVIYKHVDMEDLKKKLEEVKDYRIKVIVTDGVFSMDGDLAPLPEIVELAEQYNAIVYVDDAHGEGVLGDHGRGIVDYYKLHDRVDFEMGTLSKAFGVIGGYVAGDRESIEFIKQRGRPFLFSSAMNPPDVAAAIAAVEILEESDELIKKLWENTHILQKGLRDAGFDLGNTKHPITPVMLYDEKLTQEFSRRLFDEYNIFAQAIVYPTVPKGKARIRLEPSAAHKPEDMKYVVDSFTELARKVGFFK</sequence>
<accession>I3TDM2</accession>
<evidence type="ECO:0000313" key="7">
    <source>
        <dbReference type="EMBL" id="AFK50860.1"/>
    </source>
</evidence>
<dbReference type="SUPFAM" id="SSF53383">
    <property type="entry name" value="PLP-dependent transferases"/>
    <property type="match status" value="1"/>
</dbReference>
<evidence type="ECO:0000256" key="5">
    <source>
        <dbReference type="RuleBase" id="RU003693"/>
    </source>
</evidence>
<dbReference type="EMBL" id="CP003531">
    <property type="protein sequence ID" value="AFK50860.1"/>
    <property type="molecule type" value="Genomic_DNA"/>
</dbReference>
<proteinExistence type="inferred from homology"/>
<evidence type="ECO:0000259" key="6">
    <source>
        <dbReference type="Pfam" id="PF00155"/>
    </source>
</evidence>
<dbReference type="InterPro" id="IPR004839">
    <property type="entry name" value="Aminotransferase_I/II_large"/>
</dbReference>
<dbReference type="InParanoid" id="I3TDM2"/>
<dbReference type="InterPro" id="IPR010962">
    <property type="entry name" value="AONS_Archaea/Firmicutes"/>
</dbReference>
<keyword evidence="3" id="KW-0808">Transferase</keyword>
<comment type="cofactor">
    <cofactor evidence="1 5">
        <name>pyridoxal 5'-phosphate</name>
        <dbReference type="ChEBI" id="CHEBI:597326"/>
    </cofactor>
</comment>
<dbReference type="Gene3D" id="3.90.1150.10">
    <property type="entry name" value="Aspartate Aminotransferase, domain 1"/>
    <property type="match status" value="1"/>
</dbReference>
<evidence type="ECO:0000256" key="1">
    <source>
        <dbReference type="ARBA" id="ARBA00001933"/>
    </source>
</evidence>
<dbReference type="CDD" id="cd06454">
    <property type="entry name" value="KBL_like"/>
    <property type="match status" value="1"/>
</dbReference>
<dbReference type="PANTHER" id="PTHR13693:SF3">
    <property type="entry name" value="LD36009P"/>
    <property type="match status" value="1"/>
</dbReference>
<dbReference type="Pfam" id="PF00155">
    <property type="entry name" value="Aminotran_1_2"/>
    <property type="match status" value="1"/>
</dbReference>
<dbReference type="GO" id="GO:0016740">
    <property type="term" value="F:transferase activity"/>
    <property type="evidence" value="ECO:0007669"/>
    <property type="project" value="UniProtKB-KW"/>
</dbReference>
<dbReference type="GO" id="GO:0016874">
    <property type="term" value="F:ligase activity"/>
    <property type="evidence" value="ECO:0007669"/>
    <property type="project" value="UniProtKB-KW"/>
</dbReference>
<dbReference type="NCBIfam" id="TIGR01825">
    <property type="entry name" value="gly_Cac_T_rel"/>
    <property type="match status" value="1"/>
</dbReference>
<dbReference type="eggNOG" id="arCOG00113">
    <property type="taxonomic scope" value="Archaea"/>
</dbReference>
<dbReference type="InterPro" id="IPR001917">
    <property type="entry name" value="Aminotrans_II_pyridoxalP_BS"/>
</dbReference>
<dbReference type="InterPro" id="IPR050087">
    <property type="entry name" value="AON_synthase_class-II"/>
</dbReference>
<dbReference type="PROSITE" id="PS00599">
    <property type="entry name" value="AA_TRANSFER_CLASS_2"/>
    <property type="match status" value="1"/>
</dbReference>
<evidence type="ECO:0000256" key="4">
    <source>
        <dbReference type="ARBA" id="ARBA00022898"/>
    </source>
</evidence>
<dbReference type="NCBIfam" id="NF005394">
    <property type="entry name" value="PRK06939.1"/>
    <property type="match status" value="1"/>
</dbReference>
<dbReference type="PANTHER" id="PTHR13693">
    <property type="entry name" value="CLASS II AMINOTRANSFERASE/8-AMINO-7-OXONONANOATE SYNTHASE"/>
    <property type="match status" value="1"/>
</dbReference>
<dbReference type="InterPro" id="IPR015421">
    <property type="entry name" value="PyrdxlP-dep_Trfase_major"/>
</dbReference>
<feature type="domain" description="Aminotransferase class I/classII large" evidence="6">
    <location>
        <begin position="44"/>
        <end position="387"/>
    </location>
</feature>
<evidence type="ECO:0000313" key="8">
    <source>
        <dbReference type="Proteomes" id="UP000005270"/>
    </source>
</evidence>
<keyword evidence="4 5" id="KW-0663">Pyridoxal phosphate</keyword>
<comment type="similarity">
    <text evidence="5">Belongs to the class-II pyridoxal-phosphate-dependent aminotransferase family.</text>
</comment>
<dbReference type="Gene3D" id="3.40.640.10">
    <property type="entry name" value="Type I PLP-dependent aspartate aminotransferase-like (Major domain)"/>
    <property type="match status" value="1"/>
</dbReference>
<reference evidence="7 8" key="1">
    <citation type="journal article" date="2012" name="J. Bacteriol.">
        <title>Complete genome sequence of the hyperthermophilic cellulolytic Crenarchaeon 'Thermogladius cellulolyticus' 1633.</title>
        <authorList>
            <person name="Mardanov A.V."/>
            <person name="Kochetkova T.V."/>
            <person name="Beletsky A.V."/>
            <person name="Bonch-Osmolovskaya E.A."/>
            <person name="Ravin N.V."/>
            <person name="Skryabin K.G."/>
        </authorList>
    </citation>
    <scope>NUCLEOTIDE SEQUENCE [LARGE SCALE GENOMIC DNA]</scope>
    <source>
        <strain evidence="8">DSM 22663 / VKM B-2946 / 1633</strain>
    </source>
</reference>
<dbReference type="HOGENOM" id="CLU_015846_11_0_2"/>
<protein>
    <submittedName>
        <fullName evidence="7">2-amino-3-ketobutyrate coenzyme A ligase</fullName>
    </submittedName>
</protein>
<dbReference type="STRING" id="1184251.TCELL_0435"/>
<comment type="subunit">
    <text evidence="2">Homodimer.</text>
</comment>